<proteinExistence type="evidence at transcript level"/>
<comment type="similarity">
    <text evidence="2 8">Belongs to the profilin family.</text>
</comment>
<name>A0A2P2HWH8_9CRUS</name>
<dbReference type="GO" id="GO:0003785">
    <property type="term" value="F:actin monomer binding"/>
    <property type="evidence" value="ECO:0007669"/>
    <property type="project" value="TreeGrafter"/>
</dbReference>
<dbReference type="EMBL" id="IACT01000546">
    <property type="protein sequence ID" value="LAC19952.1"/>
    <property type="molecule type" value="mRNA"/>
</dbReference>
<dbReference type="EMBL" id="IACF01000348">
    <property type="protein sequence ID" value="LAB66134.1"/>
    <property type="molecule type" value="mRNA"/>
</dbReference>
<dbReference type="InterPro" id="IPR005455">
    <property type="entry name" value="PFN_euk"/>
</dbReference>
<reference evidence="9" key="2">
    <citation type="journal article" date="2018" name="Biosci. Biotechnol. Biochem.">
        <title>Polysaccharide hydrolase of the hadal zone amphipods Hirondellea gigas.</title>
        <authorList>
            <person name="Kobayashi H."/>
            <person name="Nagahama T."/>
            <person name="Arai W."/>
            <person name="Sasagawa Y."/>
            <person name="Umeda M."/>
            <person name="Hayashi T."/>
            <person name="Nikaido I."/>
            <person name="Watanabe H."/>
            <person name="Oguri K."/>
            <person name="Kitazato H."/>
            <person name="Fujioka K."/>
            <person name="Kido Y."/>
            <person name="Takami H."/>
        </authorList>
    </citation>
    <scope>NUCLEOTIDE SEQUENCE</scope>
    <source>
        <tissue evidence="9">Whole body</tissue>
    </source>
</reference>
<evidence type="ECO:0000256" key="1">
    <source>
        <dbReference type="ARBA" id="ARBA00004245"/>
    </source>
</evidence>
<protein>
    <recommendedName>
        <fullName evidence="4 8">Profilin</fullName>
    </recommendedName>
</protein>
<evidence type="ECO:0000256" key="6">
    <source>
        <dbReference type="ARBA" id="ARBA00023203"/>
    </source>
</evidence>
<organism evidence="9">
    <name type="scientific">Hirondellea gigas</name>
    <dbReference type="NCBI Taxonomy" id="1518452"/>
    <lineage>
        <taxon>Eukaryota</taxon>
        <taxon>Metazoa</taxon>
        <taxon>Ecdysozoa</taxon>
        <taxon>Arthropoda</taxon>
        <taxon>Crustacea</taxon>
        <taxon>Multicrustacea</taxon>
        <taxon>Malacostraca</taxon>
        <taxon>Eumalacostraca</taxon>
        <taxon>Peracarida</taxon>
        <taxon>Amphipoda</taxon>
        <taxon>Amphilochidea</taxon>
        <taxon>Lysianassida</taxon>
        <taxon>Lysianassidira</taxon>
        <taxon>Lysianassoidea</taxon>
        <taxon>Lysianassidae</taxon>
        <taxon>Hirondellea</taxon>
    </lineage>
</organism>
<accession>A0A2P2HWH8</accession>
<comment type="subunit">
    <text evidence="3">Occurs in many kinds of cells as a complex with monomeric actin in a 1:1 ratio.</text>
</comment>
<evidence type="ECO:0000256" key="5">
    <source>
        <dbReference type="ARBA" id="ARBA00022490"/>
    </source>
</evidence>
<dbReference type="SMART" id="SM00392">
    <property type="entry name" value="PROF"/>
    <property type="match status" value="1"/>
</dbReference>
<keyword evidence="5" id="KW-0963">Cytoplasm</keyword>
<dbReference type="PANTHER" id="PTHR11604">
    <property type="entry name" value="PROFILIN"/>
    <property type="match status" value="1"/>
</dbReference>
<dbReference type="SUPFAM" id="SSF55770">
    <property type="entry name" value="Profilin (actin-binding protein)"/>
    <property type="match status" value="1"/>
</dbReference>
<dbReference type="PANTHER" id="PTHR11604:SF0">
    <property type="entry name" value="PROFILIN"/>
    <property type="match status" value="1"/>
</dbReference>
<keyword evidence="7" id="KW-0206">Cytoskeleton</keyword>
<sequence length="126" mass="13447">MSWDAYISDQLLGTGNIKSAAICGLDGTTWASSENFIVTNEEALKLIGAFNDASGLASGGMHLSGVRYIYLSGTDEVLRAKKDKVGVHISKTKTAIIIALYEEPIQPGQCAMTVEALADYLKGVNY</sequence>
<evidence type="ECO:0000256" key="7">
    <source>
        <dbReference type="ARBA" id="ARBA00023212"/>
    </source>
</evidence>
<keyword evidence="6 8" id="KW-0009">Actin-binding</keyword>
<evidence type="ECO:0000256" key="3">
    <source>
        <dbReference type="ARBA" id="ARBA00011583"/>
    </source>
</evidence>
<dbReference type="Pfam" id="PF00235">
    <property type="entry name" value="Profilin"/>
    <property type="match status" value="1"/>
</dbReference>
<evidence type="ECO:0000313" key="10">
    <source>
        <dbReference type="EMBL" id="LAC19952.1"/>
    </source>
</evidence>
<evidence type="ECO:0000256" key="4">
    <source>
        <dbReference type="ARBA" id="ARBA00013422"/>
    </source>
</evidence>
<dbReference type="CDD" id="cd00148">
    <property type="entry name" value="PROF"/>
    <property type="match status" value="1"/>
</dbReference>
<dbReference type="GO" id="GO:0005856">
    <property type="term" value="C:cytoskeleton"/>
    <property type="evidence" value="ECO:0007669"/>
    <property type="project" value="UniProtKB-SubCell"/>
</dbReference>
<evidence type="ECO:0000256" key="8">
    <source>
        <dbReference type="RuleBase" id="RU003909"/>
    </source>
</evidence>
<dbReference type="GO" id="GO:0005938">
    <property type="term" value="C:cell cortex"/>
    <property type="evidence" value="ECO:0007669"/>
    <property type="project" value="TreeGrafter"/>
</dbReference>
<evidence type="ECO:0000313" key="9">
    <source>
        <dbReference type="EMBL" id="LAB66134.1"/>
    </source>
</evidence>
<dbReference type="InterPro" id="IPR048278">
    <property type="entry name" value="PFN"/>
</dbReference>
<dbReference type="FunFam" id="3.30.450.30:FF:000001">
    <property type="entry name" value="Profilin"/>
    <property type="match status" value="1"/>
</dbReference>
<dbReference type="PRINTS" id="PR01640">
    <property type="entry name" value="PROFILINPLNT"/>
</dbReference>
<reference evidence="10" key="1">
    <citation type="submission" date="2017-11" db="EMBL/GenBank/DDBJ databases">
        <title>The sensing device of the deep-sea amphipod.</title>
        <authorList>
            <person name="Kobayashi H."/>
            <person name="Nagahama T."/>
            <person name="Arai W."/>
            <person name="Sasagawa Y."/>
            <person name="Umeda M."/>
            <person name="Hayashi T."/>
            <person name="Nikaido I."/>
            <person name="Watanabe H."/>
            <person name="Oguri K."/>
            <person name="Kitazato H."/>
            <person name="Fujioka K."/>
            <person name="Kido Y."/>
            <person name="Takami H."/>
        </authorList>
    </citation>
    <scope>NUCLEOTIDE SEQUENCE</scope>
    <source>
        <tissue evidence="10">Whole body</tissue>
    </source>
</reference>
<dbReference type="Gene3D" id="3.30.450.30">
    <property type="entry name" value="Dynein light chain 2a, cytoplasmic"/>
    <property type="match status" value="1"/>
</dbReference>
<dbReference type="PRINTS" id="PR00392">
    <property type="entry name" value="PROFILIN"/>
</dbReference>
<dbReference type="InterPro" id="IPR036140">
    <property type="entry name" value="PFN_sf"/>
</dbReference>
<evidence type="ECO:0000256" key="2">
    <source>
        <dbReference type="ARBA" id="ARBA00010058"/>
    </source>
</evidence>
<comment type="subcellular location">
    <subcellularLocation>
        <location evidence="1">Cytoplasm</location>
        <location evidence="1">Cytoskeleton</location>
    </subcellularLocation>
</comment>
<dbReference type="AlphaFoldDB" id="A0A2P2HWH8"/>